<dbReference type="SUPFAM" id="SSF51161">
    <property type="entry name" value="Trimeric LpxA-like enzymes"/>
    <property type="match status" value="1"/>
</dbReference>
<dbReference type="Proteomes" id="UP000176562">
    <property type="component" value="Chromosome"/>
</dbReference>
<keyword evidence="2 3" id="KW-0808">Transferase</keyword>
<accession>A0A1D9MGX9</accession>
<evidence type="ECO:0000256" key="1">
    <source>
        <dbReference type="ARBA" id="ARBA00007274"/>
    </source>
</evidence>
<evidence type="ECO:0000256" key="2">
    <source>
        <dbReference type="ARBA" id="ARBA00022679"/>
    </source>
</evidence>
<sequence length="189" mass="20880">MPDFAGRDVFDRAPTFDLRHRLYRLLWQACWLLLARWTPPPAHRWRIALANLFGARIDPTAALYPTVRIWYPRHLTMQARATLAPGVNCYCVAPVTLGAYAIVSQGAQLCTATHDVDDPAFQLLAAPIRLGAHSWVCAEAFVGPGVRLAEGAVLGARGAAFRDLPAWTVSGGVPARVIRARRPFSRDQR</sequence>
<dbReference type="GO" id="GO:0005829">
    <property type="term" value="C:cytosol"/>
    <property type="evidence" value="ECO:0007669"/>
    <property type="project" value="TreeGrafter"/>
</dbReference>
<evidence type="ECO:0000313" key="3">
    <source>
        <dbReference type="EMBL" id="AOZ71135.1"/>
    </source>
</evidence>
<dbReference type="AlphaFoldDB" id="A0A1D9MGX9"/>
<dbReference type="PANTHER" id="PTHR23416">
    <property type="entry name" value="SIALIC ACID SYNTHASE-RELATED"/>
    <property type="match status" value="1"/>
</dbReference>
<comment type="similarity">
    <text evidence="1">Belongs to the transferase hexapeptide repeat family.</text>
</comment>
<dbReference type="CDD" id="cd05825">
    <property type="entry name" value="LbH_wcaF_like"/>
    <property type="match status" value="1"/>
</dbReference>
<protein>
    <submittedName>
        <fullName evidence="3">Putative colanic acid biosynthesis acetyltransferase</fullName>
    </submittedName>
</protein>
<dbReference type="EMBL" id="CP017781">
    <property type="protein sequence ID" value="AOZ71135.1"/>
    <property type="molecule type" value="Genomic_DNA"/>
</dbReference>
<dbReference type="Gene3D" id="2.160.10.10">
    <property type="entry name" value="Hexapeptide repeat proteins"/>
    <property type="match status" value="1"/>
</dbReference>
<dbReference type="PANTHER" id="PTHR23416:SF23">
    <property type="entry name" value="ACETYLTRANSFERASE C18B11.09C-RELATED"/>
    <property type="match status" value="1"/>
</dbReference>
<dbReference type="GO" id="GO:0008374">
    <property type="term" value="F:O-acyltransferase activity"/>
    <property type="evidence" value="ECO:0007669"/>
    <property type="project" value="TreeGrafter"/>
</dbReference>
<dbReference type="STRING" id="1850250.LPB142_16255"/>
<organism evidence="3 4">
    <name type="scientific">Rhodobacter xanthinilyticus</name>
    <dbReference type="NCBI Taxonomy" id="1850250"/>
    <lineage>
        <taxon>Bacteria</taxon>
        <taxon>Pseudomonadati</taxon>
        <taxon>Pseudomonadota</taxon>
        <taxon>Alphaproteobacteria</taxon>
        <taxon>Rhodobacterales</taxon>
        <taxon>Rhodobacter group</taxon>
        <taxon>Rhodobacter</taxon>
    </lineage>
</organism>
<evidence type="ECO:0000313" key="4">
    <source>
        <dbReference type="Proteomes" id="UP000176562"/>
    </source>
</evidence>
<keyword evidence="4" id="KW-1185">Reference proteome</keyword>
<proteinExistence type="inferred from homology"/>
<dbReference type="KEGG" id="rhp:LPB142_16255"/>
<gene>
    <name evidence="3" type="ORF">LPB142_16255</name>
</gene>
<reference evidence="3 4" key="1">
    <citation type="submission" date="2016-10" db="EMBL/GenBank/DDBJ databases">
        <title>Rhodobacter sp. LPB0142, isolated from sea water.</title>
        <authorList>
            <person name="Kim E."/>
            <person name="Yi H."/>
        </authorList>
    </citation>
    <scope>NUCLEOTIDE SEQUENCE [LARGE SCALE GENOMIC DNA]</scope>
    <source>
        <strain evidence="3 4">LPB0142</strain>
    </source>
</reference>
<dbReference type="InterPro" id="IPR051159">
    <property type="entry name" value="Hexapeptide_acetyltransf"/>
</dbReference>
<name>A0A1D9MGX9_9RHOB</name>
<dbReference type="InterPro" id="IPR011004">
    <property type="entry name" value="Trimer_LpxA-like_sf"/>
</dbReference>